<dbReference type="PANTHER" id="PTHR33540:SF2">
    <property type="entry name" value="TRNA THREONYLCARBAMOYLADENOSINE BIOSYNTHESIS PROTEIN TSAE"/>
    <property type="match status" value="1"/>
</dbReference>
<name>A0A395JHM1_9GAMM</name>
<evidence type="ECO:0000256" key="6">
    <source>
        <dbReference type="ARBA" id="ARBA00022723"/>
    </source>
</evidence>
<dbReference type="FunCoup" id="A0A395JHM1">
    <property type="interactions" value="290"/>
</dbReference>
<evidence type="ECO:0000256" key="2">
    <source>
        <dbReference type="ARBA" id="ARBA00007599"/>
    </source>
</evidence>
<comment type="similarity">
    <text evidence="2">Belongs to the TsaE family.</text>
</comment>
<evidence type="ECO:0000256" key="7">
    <source>
        <dbReference type="ARBA" id="ARBA00022741"/>
    </source>
</evidence>
<dbReference type="SUPFAM" id="SSF52540">
    <property type="entry name" value="P-loop containing nucleoside triphosphate hydrolases"/>
    <property type="match status" value="1"/>
</dbReference>
<dbReference type="NCBIfam" id="TIGR00150">
    <property type="entry name" value="T6A_YjeE"/>
    <property type="match status" value="1"/>
</dbReference>
<evidence type="ECO:0000313" key="12">
    <source>
        <dbReference type="Proteomes" id="UP000253083"/>
    </source>
</evidence>
<protein>
    <recommendedName>
        <fullName evidence="3">tRNA threonylcarbamoyladenosine biosynthesis protein TsaE</fullName>
    </recommendedName>
    <alternativeName>
        <fullName evidence="10">t(6)A37 threonylcarbamoyladenosine biosynthesis protein TsaE</fullName>
    </alternativeName>
</protein>
<dbReference type="GO" id="GO:0005524">
    <property type="term" value="F:ATP binding"/>
    <property type="evidence" value="ECO:0007669"/>
    <property type="project" value="UniProtKB-KW"/>
</dbReference>
<dbReference type="InParanoid" id="A0A395JHM1"/>
<gene>
    <name evidence="11" type="ORF">DFR28_104266</name>
</gene>
<proteinExistence type="inferred from homology"/>
<dbReference type="PANTHER" id="PTHR33540">
    <property type="entry name" value="TRNA THREONYLCARBAMOYLADENOSINE BIOSYNTHESIS PROTEIN TSAE"/>
    <property type="match status" value="1"/>
</dbReference>
<reference evidence="11 12" key="1">
    <citation type="submission" date="2018-06" db="EMBL/GenBank/DDBJ databases">
        <title>Genomic Encyclopedia of Type Strains, Phase IV (KMG-IV): sequencing the most valuable type-strain genomes for metagenomic binning, comparative biology and taxonomic classification.</title>
        <authorList>
            <person name="Goeker M."/>
        </authorList>
    </citation>
    <scope>NUCLEOTIDE SEQUENCE [LARGE SCALE GENOMIC DNA]</scope>
    <source>
        <strain evidence="11 12">DSM 24032</strain>
    </source>
</reference>
<evidence type="ECO:0000256" key="9">
    <source>
        <dbReference type="ARBA" id="ARBA00022842"/>
    </source>
</evidence>
<comment type="subcellular location">
    <subcellularLocation>
        <location evidence="1">Cytoplasm</location>
    </subcellularLocation>
</comment>
<dbReference type="GO" id="GO:0002949">
    <property type="term" value="P:tRNA threonylcarbamoyladenosine modification"/>
    <property type="evidence" value="ECO:0007669"/>
    <property type="project" value="InterPro"/>
</dbReference>
<evidence type="ECO:0000256" key="8">
    <source>
        <dbReference type="ARBA" id="ARBA00022840"/>
    </source>
</evidence>
<keyword evidence="4" id="KW-0963">Cytoplasm</keyword>
<organism evidence="11 12">
    <name type="scientific">Arenicella xantha</name>
    <dbReference type="NCBI Taxonomy" id="644221"/>
    <lineage>
        <taxon>Bacteria</taxon>
        <taxon>Pseudomonadati</taxon>
        <taxon>Pseudomonadota</taxon>
        <taxon>Gammaproteobacteria</taxon>
        <taxon>Arenicellales</taxon>
        <taxon>Arenicellaceae</taxon>
        <taxon>Arenicella</taxon>
    </lineage>
</organism>
<evidence type="ECO:0000256" key="1">
    <source>
        <dbReference type="ARBA" id="ARBA00004496"/>
    </source>
</evidence>
<keyword evidence="12" id="KW-1185">Reference proteome</keyword>
<dbReference type="InterPro" id="IPR003442">
    <property type="entry name" value="T6A_TsaE"/>
</dbReference>
<evidence type="ECO:0000256" key="4">
    <source>
        <dbReference type="ARBA" id="ARBA00022490"/>
    </source>
</evidence>
<evidence type="ECO:0000256" key="10">
    <source>
        <dbReference type="ARBA" id="ARBA00032441"/>
    </source>
</evidence>
<keyword evidence="6" id="KW-0479">Metal-binding</keyword>
<dbReference type="Gene3D" id="3.40.50.300">
    <property type="entry name" value="P-loop containing nucleotide triphosphate hydrolases"/>
    <property type="match status" value="1"/>
</dbReference>
<sequence length="160" mass="17586">MQSLFESKNLENSEGLAQCQSLDDTEAAGRAIAAQLTFPSCVYLDGAMAAGKTTLAKSIIHGLGYVGDVTSPTYNLVQEYPVRGGTVYHMDLYRLEAPEELEFLALDDLWGEQSIFLVEWSERGVGWLPPATHRVEIELPLDAPSTYRNIVFKTGASLKT</sequence>
<dbReference type="OrthoDB" id="9800307at2"/>
<accession>A0A395JHM1</accession>
<dbReference type="GO" id="GO:0046872">
    <property type="term" value="F:metal ion binding"/>
    <property type="evidence" value="ECO:0007669"/>
    <property type="project" value="UniProtKB-KW"/>
</dbReference>
<dbReference type="Pfam" id="PF02367">
    <property type="entry name" value="TsaE"/>
    <property type="match status" value="1"/>
</dbReference>
<dbReference type="EMBL" id="QNRT01000004">
    <property type="protein sequence ID" value="RBP49335.1"/>
    <property type="molecule type" value="Genomic_DNA"/>
</dbReference>
<dbReference type="Proteomes" id="UP000253083">
    <property type="component" value="Unassembled WGS sequence"/>
</dbReference>
<keyword evidence="8" id="KW-0067">ATP-binding</keyword>
<evidence type="ECO:0000256" key="5">
    <source>
        <dbReference type="ARBA" id="ARBA00022694"/>
    </source>
</evidence>
<evidence type="ECO:0000313" key="11">
    <source>
        <dbReference type="EMBL" id="RBP49335.1"/>
    </source>
</evidence>
<keyword evidence="9" id="KW-0460">Magnesium</keyword>
<keyword evidence="7" id="KW-0547">Nucleotide-binding</keyword>
<evidence type="ECO:0000256" key="3">
    <source>
        <dbReference type="ARBA" id="ARBA00019010"/>
    </source>
</evidence>
<dbReference type="InterPro" id="IPR027417">
    <property type="entry name" value="P-loop_NTPase"/>
</dbReference>
<dbReference type="RefSeq" id="WP_113955195.1">
    <property type="nucleotide sequence ID" value="NZ_QNRT01000004.1"/>
</dbReference>
<dbReference type="GO" id="GO:0005737">
    <property type="term" value="C:cytoplasm"/>
    <property type="evidence" value="ECO:0007669"/>
    <property type="project" value="UniProtKB-SubCell"/>
</dbReference>
<dbReference type="AlphaFoldDB" id="A0A395JHM1"/>
<keyword evidence="5" id="KW-0819">tRNA processing</keyword>
<comment type="caution">
    <text evidence="11">The sequence shown here is derived from an EMBL/GenBank/DDBJ whole genome shotgun (WGS) entry which is preliminary data.</text>
</comment>